<comment type="similarity">
    <text evidence="1">Belongs to the short-chain dehydrogenases/reductases (SDR) family.</text>
</comment>
<dbReference type="OrthoDB" id="47007at2759"/>
<feature type="transmembrane region" description="Helical" evidence="2">
    <location>
        <begin position="6"/>
        <end position="29"/>
    </location>
</feature>
<reference evidence="4 5" key="1">
    <citation type="submission" date="2025-04" db="UniProtKB">
        <authorList>
            <consortium name="RefSeq"/>
        </authorList>
    </citation>
    <scope>IDENTIFICATION</scope>
</reference>
<sequence>MDALSIIGLLVLAYYFVYVVCAFVLDCNVELALKEKFGRPVSDLKGKKVWITGASSGIGEELAYVLAEVGCKLILSARRIAELERVKKKCLQINKNLSDDDVEVYPLDMLNFNLHKEAFQHVIDKFGQLDILVNNAGRSQRAKWENIEVNVDRDMFELDVFSVLSLSRMAVKHFLQMGQGHLVVTSSIAGILPIPLSASYCGAKHALHGYFNSLLMEHSDKNINITIVCPGPVQTNFLAECFTDTPGEKYGIKTVVDNSKVSVERCAELMGIAIANKLNEVWIAKTPAMRLIYAQYCFPNVFPWLLRSLGPKYLMKVRDAKNASTGATIEKDSKEK</sequence>
<accession>A0A6P3X096</accession>
<keyword evidence="2" id="KW-0472">Membrane</keyword>
<dbReference type="KEGG" id="dqu:106742823"/>
<name>A0A6P3X096_DINQU</name>
<keyword evidence="3" id="KW-1185">Reference proteome</keyword>
<dbReference type="PRINTS" id="PR00080">
    <property type="entry name" value="SDRFAMILY"/>
</dbReference>
<evidence type="ECO:0000256" key="1">
    <source>
        <dbReference type="RuleBase" id="RU000363"/>
    </source>
</evidence>
<evidence type="ECO:0000313" key="8">
    <source>
        <dbReference type="RefSeq" id="XP_014471602.1"/>
    </source>
</evidence>
<dbReference type="InterPro" id="IPR002347">
    <property type="entry name" value="SDR_fam"/>
</dbReference>
<dbReference type="InterPro" id="IPR036291">
    <property type="entry name" value="NAD(P)-bd_dom_sf"/>
</dbReference>
<evidence type="ECO:0000313" key="7">
    <source>
        <dbReference type="RefSeq" id="XP_014471601.1"/>
    </source>
</evidence>
<gene>
    <name evidence="4 5 6 7 8" type="primary">LOC106742823</name>
</gene>
<dbReference type="InterPro" id="IPR053011">
    <property type="entry name" value="SDR_family_member_7"/>
</dbReference>
<evidence type="ECO:0000256" key="2">
    <source>
        <dbReference type="SAM" id="Phobius"/>
    </source>
</evidence>
<dbReference type="AlphaFoldDB" id="A0A6P3X096"/>
<organism evidence="3 8">
    <name type="scientific">Dinoponera quadriceps</name>
    <name type="common">South American ant</name>
    <dbReference type="NCBI Taxonomy" id="609295"/>
    <lineage>
        <taxon>Eukaryota</taxon>
        <taxon>Metazoa</taxon>
        <taxon>Ecdysozoa</taxon>
        <taxon>Arthropoda</taxon>
        <taxon>Hexapoda</taxon>
        <taxon>Insecta</taxon>
        <taxon>Pterygota</taxon>
        <taxon>Neoptera</taxon>
        <taxon>Endopterygota</taxon>
        <taxon>Hymenoptera</taxon>
        <taxon>Apocrita</taxon>
        <taxon>Aculeata</taxon>
        <taxon>Formicoidea</taxon>
        <taxon>Formicidae</taxon>
        <taxon>Ponerinae</taxon>
        <taxon>Ponerini</taxon>
        <taxon>Dinoponera</taxon>
    </lineage>
</organism>
<dbReference type="PANTHER" id="PTHR44269">
    <property type="entry name" value="DEHYDROGENASE/REDUCTASE SDR FAMILY MEMBER 7-RELATED"/>
    <property type="match status" value="1"/>
</dbReference>
<evidence type="ECO:0000313" key="6">
    <source>
        <dbReference type="RefSeq" id="XP_014471600.1"/>
    </source>
</evidence>
<protein>
    <submittedName>
        <fullName evidence="4 5">Dehydrogenase/reductase SDR family member 7</fullName>
    </submittedName>
</protein>
<evidence type="ECO:0000313" key="3">
    <source>
        <dbReference type="Proteomes" id="UP000515204"/>
    </source>
</evidence>
<keyword evidence="2" id="KW-0812">Transmembrane</keyword>
<dbReference type="GeneID" id="106742823"/>
<dbReference type="RefSeq" id="XP_014471598.1">
    <property type="nucleotide sequence ID" value="XM_014616112.1"/>
</dbReference>
<dbReference type="Pfam" id="PF00106">
    <property type="entry name" value="adh_short"/>
    <property type="match status" value="1"/>
</dbReference>
<dbReference type="Proteomes" id="UP000515204">
    <property type="component" value="Unplaced"/>
</dbReference>
<evidence type="ECO:0000313" key="5">
    <source>
        <dbReference type="RefSeq" id="XP_014471599.1"/>
    </source>
</evidence>
<dbReference type="RefSeq" id="XP_014471600.1">
    <property type="nucleotide sequence ID" value="XM_014616114.1"/>
</dbReference>
<proteinExistence type="inferred from homology"/>
<dbReference type="PRINTS" id="PR00081">
    <property type="entry name" value="GDHRDH"/>
</dbReference>
<dbReference type="RefSeq" id="XP_014471601.1">
    <property type="nucleotide sequence ID" value="XM_014616115.1"/>
</dbReference>
<dbReference type="RefSeq" id="XP_014471602.1">
    <property type="nucleotide sequence ID" value="XM_014616116.1"/>
</dbReference>
<dbReference type="RefSeq" id="XP_014471599.1">
    <property type="nucleotide sequence ID" value="XM_014616113.1"/>
</dbReference>
<evidence type="ECO:0000313" key="4">
    <source>
        <dbReference type="RefSeq" id="XP_014471598.1"/>
    </source>
</evidence>
<dbReference type="Gene3D" id="3.40.50.720">
    <property type="entry name" value="NAD(P)-binding Rossmann-like Domain"/>
    <property type="match status" value="1"/>
</dbReference>
<keyword evidence="2" id="KW-1133">Transmembrane helix</keyword>
<dbReference type="SUPFAM" id="SSF51735">
    <property type="entry name" value="NAD(P)-binding Rossmann-fold domains"/>
    <property type="match status" value="1"/>
</dbReference>
<dbReference type="PANTHER" id="PTHR44269:SF1">
    <property type="entry name" value="DEHYDROGENASE_REDUCTASE SDR FAMILY MEMBER 7"/>
    <property type="match status" value="1"/>
</dbReference>